<dbReference type="EMBL" id="VBOR01000057">
    <property type="protein sequence ID" value="TMQ49381.1"/>
    <property type="molecule type" value="Genomic_DNA"/>
</dbReference>
<protein>
    <submittedName>
        <fullName evidence="1">Uncharacterized protein</fullName>
    </submittedName>
</protein>
<evidence type="ECO:0000313" key="2">
    <source>
        <dbReference type="Proteomes" id="UP000316292"/>
    </source>
</evidence>
<sequence>MIRHYDVGVKGFLRREEGLDGRLLRFLATPWDFGAARVRGALEHAAIEPAGAGWRFQGALEEGARFTLELSDRGEPRSLSIRAAGENPLEIRVRYGAERNYPAGRIPGWIEWSFSGSVVLLTIEDFASADPAKIRYRPALEPEWSLFALEEPQGRALVRWLLGLSEKGTAAP</sequence>
<comment type="caution">
    <text evidence="1">The sequence shown here is derived from an EMBL/GenBank/DDBJ whole genome shotgun (WGS) entry which is preliminary data.</text>
</comment>
<dbReference type="Proteomes" id="UP000316292">
    <property type="component" value="Unassembled WGS sequence"/>
</dbReference>
<evidence type="ECO:0000313" key="1">
    <source>
        <dbReference type="EMBL" id="TMQ49381.1"/>
    </source>
</evidence>
<accession>A0A538SDC9</accession>
<gene>
    <name evidence="1" type="ORF">E6K71_04760</name>
</gene>
<name>A0A538SDC9_UNCEI</name>
<organism evidence="1 2">
    <name type="scientific">Eiseniibacteriota bacterium</name>
    <dbReference type="NCBI Taxonomy" id="2212470"/>
    <lineage>
        <taxon>Bacteria</taxon>
        <taxon>Candidatus Eiseniibacteriota</taxon>
    </lineage>
</organism>
<dbReference type="AlphaFoldDB" id="A0A538SDC9"/>
<reference evidence="1 2" key="1">
    <citation type="journal article" date="2019" name="Nat. Microbiol.">
        <title>Mediterranean grassland soil C-N compound turnover is dependent on rainfall and depth, and is mediated by genomically divergent microorganisms.</title>
        <authorList>
            <person name="Diamond S."/>
            <person name="Andeer P.F."/>
            <person name="Li Z."/>
            <person name="Crits-Christoph A."/>
            <person name="Burstein D."/>
            <person name="Anantharaman K."/>
            <person name="Lane K.R."/>
            <person name="Thomas B.C."/>
            <person name="Pan C."/>
            <person name="Northen T.R."/>
            <person name="Banfield J.F."/>
        </authorList>
    </citation>
    <scope>NUCLEOTIDE SEQUENCE [LARGE SCALE GENOMIC DNA]</scope>
    <source>
        <strain evidence="1">WS_1</strain>
    </source>
</reference>
<proteinExistence type="predicted"/>